<dbReference type="EMBL" id="ML977623">
    <property type="protein sequence ID" value="KAF1996587.1"/>
    <property type="molecule type" value="Genomic_DNA"/>
</dbReference>
<dbReference type="CDD" id="cd05471">
    <property type="entry name" value="pepsin_like"/>
    <property type="match status" value="1"/>
</dbReference>
<dbReference type="GO" id="GO:0004190">
    <property type="term" value="F:aspartic-type endopeptidase activity"/>
    <property type="evidence" value="ECO:0007669"/>
    <property type="project" value="InterPro"/>
</dbReference>
<keyword evidence="4" id="KW-1185">Reference proteome</keyword>
<dbReference type="InterPro" id="IPR034164">
    <property type="entry name" value="Pepsin-like_dom"/>
</dbReference>
<dbReference type="GO" id="GO:0000324">
    <property type="term" value="C:fungal-type vacuole"/>
    <property type="evidence" value="ECO:0007669"/>
    <property type="project" value="TreeGrafter"/>
</dbReference>
<reference evidence="3" key="1">
    <citation type="journal article" date="2020" name="Stud. Mycol.">
        <title>101 Dothideomycetes genomes: a test case for predicting lifestyles and emergence of pathogens.</title>
        <authorList>
            <person name="Haridas S."/>
            <person name="Albert R."/>
            <person name="Binder M."/>
            <person name="Bloem J."/>
            <person name="Labutti K."/>
            <person name="Salamov A."/>
            <person name="Andreopoulos B."/>
            <person name="Baker S."/>
            <person name="Barry K."/>
            <person name="Bills G."/>
            <person name="Bluhm B."/>
            <person name="Cannon C."/>
            <person name="Castanera R."/>
            <person name="Culley D."/>
            <person name="Daum C."/>
            <person name="Ezra D."/>
            <person name="Gonzalez J."/>
            <person name="Henrissat B."/>
            <person name="Kuo A."/>
            <person name="Liang C."/>
            <person name="Lipzen A."/>
            <person name="Lutzoni F."/>
            <person name="Magnuson J."/>
            <person name="Mondo S."/>
            <person name="Nolan M."/>
            <person name="Ohm R."/>
            <person name="Pangilinan J."/>
            <person name="Park H.-J."/>
            <person name="Ramirez L."/>
            <person name="Alfaro M."/>
            <person name="Sun H."/>
            <person name="Tritt A."/>
            <person name="Yoshinaga Y."/>
            <person name="Zwiers L.-H."/>
            <person name="Turgeon B."/>
            <person name="Goodwin S."/>
            <person name="Spatafora J."/>
            <person name="Crous P."/>
            <person name="Grigoriev I."/>
        </authorList>
    </citation>
    <scope>NUCLEOTIDE SEQUENCE</scope>
    <source>
        <strain evidence="3">CBS 123094</strain>
    </source>
</reference>
<gene>
    <name evidence="3" type="ORF">P154DRAFT_607954</name>
</gene>
<dbReference type="Pfam" id="PF00026">
    <property type="entry name" value="Asp"/>
    <property type="match status" value="1"/>
</dbReference>
<dbReference type="SUPFAM" id="SSF50630">
    <property type="entry name" value="Acid proteases"/>
    <property type="match status" value="1"/>
</dbReference>
<evidence type="ECO:0000256" key="1">
    <source>
        <dbReference type="ARBA" id="ARBA00007447"/>
    </source>
</evidence>
<dbReference type="PROSITE" id="PS51767">
    <property type="entry name" value="PEPTIDASE_A1"/>
    <property type="match status" value="1"/>
</dbReference>
<protein>
    <submittedName>
        <fullName evidence="3">Acid protease</fullName>
    </submittedName>
</protein>
<evidence type="ECO:0000313" key="4">
    <source>
        <dbReference type="Proteomes" id="UP000799779"/>
    </source>
</evidence>
<dbReference type="PANTHER" id="PTHR47966:SF51">
    <property type="entry name" value="BETA-SITE APP-CLEAVING ENZYME, ISOFORM A-RELATED"/>
    <property type="match status" value="1"/>
</dbReference>
<dbReference type="InterPro" id="IPR021109">
    <property type="entry name" value="Peptidase_aspartic_dom_sf"/>
</dbReference>
<proteinExistence type="inferred from homology"/>
<accession>A0A6A5W5L2</accession>
<dbReference type="InterPro" id="IPR033121">
    <property type="entry name" value="PEPTIDASE_A1"/>
</dbReference>
<dbReference type="OrthoDB" id="771136at2759"/>
<evidence type="ECO:0000259" key="2">
    <source>
        <dbReference type="PROSITE" id="PS51767"/>
    </source>
</evidence>
<dbReference type="Proteomes" id="UP000799779">
    <property type="component" value="Unassembled WGS sequence"/>
</dbReference>
<comment type="similarity">
    <text evidence="1">Belongs to the peptidase A1 family.</text>
</comment>
<organism evidence="3 4">
    <name type="scientific">Amniculicola lignicola CBS 123094</name>
    <dbReference type="NCBI Taxonomy" id="1392246"/>
    <lineage>
        <taxon>Eukaryota</taxon>
        <taxon>Fungi</taxon>
        <taxon>Dikarya</taxon>
        <taxon>Ascomycota</taxon>
        <taxon>Pezizomycotina</taxon>
        <taxon>Dothideomycetes</taxon>
        <taxon>Pleosporomycetidae</taxon>
        <taxon>Pleosporales</taxon>
        <taxon>Amniculicolaceae</taxon>
        <taxon>Amniculicola</taxon>
    </lineage>
</organism>
<dbReference type="AlphaFoldDB" id="A0A6A5W5L2"/>
<dbReference type="GO" id="GO:0006508">
    <property type="term" value="P:proteolysis"/>
    <property type="evidence" value="ECO:0007669"/>
    <property type="project" value="UniProtKB-KW"/>
</dbReference>
<dbReference type="InterPro" id="IPR001461">
    <property type="entry name" value="Aspartic_peptidase_A1"/>
</dbReference>
<dbReference type="PANTHER" id="PTHR47966">
    <property type="entry name" value="BETA-SITE APP-CLEAVING ENZYME, ISOFORM A-RELATED"/>
    <property type="match status" value="1"/>
</dbReference>
<keyword evidence="3" id="KW-0378">Hydrolase</keyword>
<sequence length="302" mass="33972">MYNPLNSSTSSGSLTGCKVAYFSQMWGLSTWGNETQDSVYVADIELGNQTFESVAYWWPYPGEPDDLYDTVLGLALRDIEEDQTTLHSPSSFQGMLDQGLLHEDLFALRMSRNDEGVGELTLGGIPEYIDRDKLVNIPLTQNYAWGDTEDIRFYSSNGWQVGLQDITISGHSLTRRSFLASNYTALLSTSYPWIIFPWDDAKAIWAVLGFEAGPFPCEARYDFPNITFMFSPSGQEVTLSWWDYVMGIYNDTLGRLECLIMIGGGDEQRLNGYVLLGNPFLNGLYSVWDAGRRTISLANRPL</sequence>
<feature type="domain" description="Peptidase A1" evidence="2">
    <location>
        <begin position="1"/>
        <end position="298"/>
    </location>
</feature>
<dbReference type="Gene3D" id="2.40.70.10">
    <property type="entry name" value="Acid Proteases"/>
    <property type="match status" value="2"/>
</dbReference>
<name>A0A6A5W5L2_9PLEO</name>
<keyword evidence="3" id="KW-0645">Protease</keyword>
<evidence type="ECO:0000313" key="3">
    <source>
        <dbReference type="EMBL" id="KAF1996587.1"/>
    </source>
</evidence>